<dbReference type="EMBL" id="UYJE01006666">
    <property type="protein sequence ID" value="VDI47922.1"/>
    <property type="molecule type" value="Genomic_DNA"/>
</dbReference>
<name>A0A8B6FCC4_MYTGA</name>
<evidence type="ECO:0000259" key="4">
    <source>
        <dbReference type="PROSITE" id="PS50225"/>
    </source>
</evidence>
<dbReference type="Proteomes" id="UP000596742">
    <property type="component" value="Unassembled WGS sequence"/>
</dbReference>
<dbReference type="Gene3D" id="1.25.40.20">
    <property type="entry name" value="Ankyrin repeat-containing domain"/>
    <property type="match status" value="3"/>
</dbReference>
<feature type="repeat" description="ANK" evidence="3">
    <location>
        <begin position="282"/>
        <end position="314"/>
    </location>
</feature>
<keyword evidence="1" id="KW-0677">Repeat</keyword>
<dbReference type="PANTHER" id="PTHR24198:SF165">
    <property type="entry name" value="ANKYRIN REPEAT-CONTAINING PROTEIN-RELATED"/>
    <property type="match status" value="1"/>
</dbReference>
<dbReference type="SMART" id="SM00969">
    <property type="entry name" value="SOCS_box"/>
    <property type="match status" value="1"/>
</dbReference>
<dbReference type="SMART" id="SM00248">
    <property type="entry name" value="ANK"/>
    <property type="match status" value="10"/>
</dbReference>
<feature type="repeat" description="ANK" evidence="3">
    <location>
        <begin position="117"/>
        <end position="149"/>
    </location>
</feature>
<organism evidence="5 6">
    <name type="scientific">Mytilus galloprovincialis</name>
    <name type="common">Mediterranean mussel</name>
    <dbReference type="NCBI Taxonomy" id="29158"/>
    <lineage>
        <taxon>Eukaryota</taxon>
        <taxon>Metazoa</taxon>
        <taxon>Spiralia</taxon>
        <taxon>Lophotrochozoa</taxon>
        <taxon>Mollusca</taxon>
        <taxon>Bivalvia</taxon>
        <taxon>Autobranchia</taxon>
        <taxon>Pteriomorphia</taxon>
        <taxon>Mytilida</taxon>
        <taxon>Mytiloidea</taxon>
        <taxon>Mytilidae</taxon>
        <taxon>Mytilinae</taxon>
        <taxon>Mytilus</taxon>
    </lineage>
</organism>
<dbReference type="PRINTS" id="PR01415">
    <property type="entry name" value="ANKYRIN"/>
</dbReference>
<dbReference type="SUPFAM" id="SSF48403">
    <property type="entry name" value="Ankyrin repeat"/>
    <property type="match status" value="1"/>
</dbReference>
<evidence type="ECO:0000256" key="2">
    <source>
        <dbReference type="ARBA" id="ARBA00023043"/>
    </source>
</evidence>
<comment type="caution">
    <text evidence="5">The sequence shown here is derived from an EMBL/GenBank/DDBJ whole genome shotgun (WGS) entry which is preliminary data.</text>
</comment>
<evidence type="ECO:0000256" key="1">
    <source>
        <dbReference type="ARBA" id="ARBA00022737"/>
    </source>
</evidence>
<dbReference type="PROSITE" id="PS50297">
    <property type="entry name" value="ANK_REP_REGION"/>
    <property type="match status" value="6"/>
</dbReference>
<dbReference type="SUPFAM" id="SSF158235">
    <property type="entry name" value="SOCS box-like"/>
    <property type="match status" value="1"/>
</dbReference>
<gene>
    <name evidence="5" type="ORF">MGAL_10B050830</name>
</gene>
<evidence type="ECO:0000256" key="3">
    <source>
        <dbReference type="PROSITE-ProRule" id="PRU00023"/>
    </source>
</evidence>
<dbReference type="AlphaFoldDB" id="A0A8B6FCC4"/>
<dbReference type="Pfam" id="PF07525">
    <property type="entry name" value="SOCS_box"/>
    <property type="match status" value="1"/>
</dbReference>
<feature type="repeat" description="ANK" evidence="3">
    <location>
        <begin position="216"/>
        <end position="248"/>
    </location>
</feature>
<feature type="repeat" description="ANK" evidence="3">
    <location>
        <begin position="315"/>
        <end position="347"/>
    </location>
</feature>
<dbReference type="Pfam" id="PF13637">
    <property type="entry name" value="Ank_4"/>
    <property type="match status" value="1"/>
</dbReference>
<dbReference type="GO" id="GO:0035556">
    <property type="term" value="P:intracellular signal transduction"/>
    <property type="evidence" value="ECO:0007669"/>
    <property type="project" value="InterPro"/>
</dbReference>
<feature type="repeat" description="ANK" evidence="3">
    <location>
        <begin position="151"/>
        <end position="183"/>
    </location>
</feature>
<evidence type="ECO:0000313" key="5">
    <source>
        <dbReference type="EMBL" id="VDI47922.1"/>
    </source>
</evidence>
<dbReference type="PROSITE" id="PS50088">
    <property type="entry name" value="ANK_REPEAT"/>
    <property type="match status" value="7"/>
</dbReference>
<dbReference type="InterPro" id="IPR001496">
    <property type="entry name" value="SOCS_box"/>
</dbReference>
<dbReference type="Pfam" id="PF00023">
    <property type="entry name" value="Ank"/>
    <property type="match status" value="1"/>
</dbReference>
<feature type="repeat" description="ANK" evidence="3">
    <location>
        <begin position="184"/>
        <end position="216"/>
    </location>
</feature>
<protein>
    <recommendedName>
        <fullName evidence="4">SOCS box domain-containing protein</fullName>
    </recommendedName>
</protein>
<dbReference type="InterPro" id="IPR002110">
    <property type="entry name" value="Ankyrin_rpt"/>
</dbReference>
<keyword evidence="6" id="KW-1185">Reference proteome</keyword>
<feature type="repeat" description="ANK" evidence="3">
    <location>
        <begin position="249"/>
        <end position="281"/>
    </location>
</feature>
<dbReference type="Gene3D" id="1.10.750.20">
    <property type="entry name" value="SOCS box"/>
    <property type="match status" value="1"/>
</dbReference>
<dbReference type="PANTHER" id="PTHR24198">
    <property type="entry name" value="ANKYRIN REPEAT AND PROTEIN KINASE DOMAIN-CONTAINING PROTEIN"/>
    <property type="match status" value="1"/>
</dbReference>
<dbReference type="Pfam" id="PF12796">
    <property type="entry name" value="Ank_2"/>
    <property type="match status" value="2"/>
</dbReference>
<dbReference type="InterPro" id="IPR036036">
    <property type="entry name" value="SOCS_box-like_dom_sf"/>
</dbReference>
<keyword evidence="2 3" id="KW-0040">ANK repeat</keyword>
<accession>A0A8B6FCC4</accession>
<reference evidence="5" key="1">
    <citation type="submission" date="2018-11" db="EMBL/GenBank/DDBJ databases">
        <authorList>
            <person name="Alioto T."/>
            <person name="Alioto T."/>
        </authorList>
    </citation>
    <scope>NUCLEOTIDE SEQUENCE</scope>
</reference>
<dbReference type="OrthoDB" id="20872at2759"/>
<feature type="domain" description="SOCS box" evidence="4">
    <location>
        <begin position="425"/>
        <end position="473"/>
    </location>
</feature>
<proteinExistence type="predicted"/>
<dbReference type="CDD" id="cd03587">
    <property type="entry name" value="SOCS"/>
    <property type="match status" value="1"/>
</dbReference>
<sequence length="479" mass="53736">MTSTFCKNMSLEIMDFILADNRKQKKTVITPNTAEQNLFTAIGRGDIDLVKTLIQSGVNPQCLIEGWNPLTVACELNKEHILEFLIDLLQKEEEETRSLKEEKNICHTPFIDDHNGHGDTPLTCAARRGHINICEALLDANAFINETTSSVQQTPLLLAIENDHTELVEFLLLNGADVQIADNVNITPLYAAIKGQNVYMVDKLIQAGCDINIGSQDHVPIFLAARLGRLDIVKILSQAGCDINIANKYGVTPLYESVHKGHFPVSEYLVHKGCNKDKTDIYGVCPLHIASMAGDLETVKLLFTAGADLRLRTQQGLTALHLAMEMNRYQVVEYFLTKGANILKKPHSDNSLKSIASVFERKNIETVEVLLRYCPNLPLHHYPGLSDIFSENGKLLKLLFLSGIKTMPGVLTIPRLHPFYVQDKDLSQWLKDYQKNPSSLKSLCRTNIRRSLGNTLLYKINSIILPNSIKDYICLREIF</sequence>
<dbReference type="InterPro" id="IPR036770">
    <property type="entry name" value="Ankyrin_rpt-contain_sf"/>
</dbReference>
<dbReference type="PROSITE" id="PS50225">
    <property type="entry name" value="SOCS"/>
    <property type="match status" value="1"/>
</dbReference>
<evidence type="ECO:0000313" key="6">
    <source>
        <dbReference type="Proteomes" id="UP000596742"/>
    </source>
</evidence>